<comment type="caution">
    <text evidence="1">The sequence shown here is derived from an EMBL/GenBank/DDBJ whole genome shotgun (WGS) entry which is preliminary data.</text>
</comment>
<accession>A0A398BNI3</accession>
<dbReference type="EMBL" id="QXXQ01000004">
    <property type="protein sequence ID" value="RID91992.1"/>
    <property type="molecule type" value="Genomic_DNA"/>
</dbReference>
<sequence>MQMFRPMEEDAALVGWGVRVLLLADPGANRTEEITRRVAGFGGLVEEQHELFAAMAALLDDPSGYGMVMMDCDFFGGLEAGQRALSLLRGSGLRLPAILLSSEVKGGQSFPEDRLEPILLRAPVSAVSLRVGFEHALRERMIWRAA</sequence>
<gene>
    <name evidence="1" type="ORF">D2N39_08720</name>
</gene>
<proteinExistence type="predicted"/>
<organism evidence="1 2">
    <name type="scientific">Gemmobacter lutimaris</name>
    <dbReference type="NCBI Taxonomy" id="2306023"/>
    <lineage>
        <taxon>Bacteria</taxon>
        <taxon>Pseudomonadati</taxon>
        <taxon>Pseudomonadota</taxon>
        <taxon>Alphaproteobacteria</taxon>
        <taxon>Rhodobacterales</taxon>
        <taxon>Paracoccaceae</taxon>
        <taxon>Gemmobacter</taxon>
    </lineage>
</organism>
<dbReference type="RefSeq" id="WP_119134406.1">
    <property type="nucleotide sequence ID" value="NZ_QXXQ01000004.1"/>
</dbReference>
<dbReference type="Proteomes" id="UP000266649">
    <property type="component" value="Unassembled WGS sequence"/>
</dbReference>
<evidence type="ECO:0008006" key="3">
    <source>
        <dbReference type="Google" id="ProtNLM"/>
    </source>
</evidence>
<dbReference type="OrthoDB" id="7644622at2"/>
<evidence type="ECO:0000313" key="2">
    <source>
        <dbReference type="Proteomes" id="UP000266649"/>
    </source>
</evidence>
<reference evidence="1 2" key="1">
    <citation type="submission" date="2018-09" db="EMBL/GenBank/DDBJ databases">
        <title>Gemmobacter lutimaris sp. nov., a marine bacterium isolated from tidal flat.</title>
        <authorList>
            <person name="Lee D.W."/>
            <person name="Yoo Y."/>
            <person name="Kim J.-J."/>
            <person name="Kim B.S."/>
        </authorList>
    </citation>
    <scope>NUCLEOTIDE SEQUENCE [LARGE SCALE GENOMIC DNA]</scope>
    <source>
        <strain evidence="1 2">YJ-T1-11</strain>
    </source>
</reference>
<evidence type="ECO:0000313" key="1">
    <source>
        <dbReference type="EMBL" id="RID91992.1"/>
    </source>
</evidence>
<keyword evidence="2" id="KW-1185">Reference proteome</keyword>
<dbReference type="AlphaFoldDB" id="A0A398BNI3"/>
<name>A0A398BNI3_9RHOB</name>
<protein>
    <recommendedName>
        <fullName evidence="3">Response regulator</fullName>
    </recommendedName>
</protein>